<feature type="compositionally biased region" description="Basic and acidic residues" evidence="1">
    <location>
        <begin position="83"/>
        <end position="94"/>
    </location>
</feature>
<dbReference type="AlphaFoldDB" id="A0A484KL26"/>
<reference evidence="2 3" key="1">
    <citation type="submission" date="2018-04" db="EMBL/GenBank/DDBJ databases">
        <authorList>
            <person name="Vogel A."/>
        </authorList>
    </citation>
    <scope>NUCLEOTIDE SEQUENCE [LARGE SCALE GENOMIC DNA]</scope>
</reference>
<gene>
    <name evidence="2" type="ORF">CCAM_LOCUS4502</name>
</gene>
<name>A0A484KL26_9ASTE</name>
<evidence type="ECO:0000313" key="3">
    <source>
        <dbReference type="Proteomes" id="UP000595140"/>
    </source>
</evidence>
<evidence type="ECO:0000256" key="1">
    <source>
        <dbReference type="SAM" id="MobiDB-lite"/>
    </source>
</evidence>
<dbReference type="Proteomes" id="UP000595140">
    <property type="component" value="Unassembled WGS sequence"/>
</dbReference>
<proteinExistence type="predicted"/>
<keyword evidence="3" id="KW-1185">Reference proteome</keyword>
<feature type="compositionally biased region" description="Basic and acidic residues" evidence="1">
    <location>
        <begin position="122"/>
        <end position="135"/>
    </location>
</feature>
<sequence>MMTIHPWLAKEDRVEDHGEDRRKGPWRGPRERTAERSIGKDRGEDCRRGPRKGPPERTAERTAEEDHEKDRRRGPRRGPPEGTSEKDHGEDRGKDRRRGPRRGARHFRPWFGRGNRSSLDLVEDKGPLVVDEARRSKGSLMDEQEQSRPLPSAARRKKSELVVRPSLLPVARRRKWELASSGPRFAGVDNC</sequence>
<dbReference type="EMBL" id="OOIL02000231">
    <property type="protein sequence ID" value="VFQ62726.1"/>
    <property type="molecule type" value="Genomic_DNA"/>
</dbReference>
<accession>A0A484KL26</accession>
<feature type="compositionally biased region" description="Basic residues" evidence="1">
    <location>
        <begin position="95"/>
        <end position="108"/>
    </location>
</feature>
<organism evidence="2 3">
    <name type="scientific">Cuscuta campestris</name>
    <dbReference type="NCBI Taxonomy" id="132261"/>
    <lineage>
        <taxon>Eukaryota</taxon>
        <taxon>Viridiplantae</taxon>
        <taxon>Streptophyta</taxon>
        <taxon>Embryophyta</taxon>
        <taxon>Tracheophyta</taxon>
        <taxon>Spermatophyta</taxon>
        <taxon>Magnoliopsida</taxon>
        <taxon>eudicotyledons</taxon>
        <taxon>Gunneridae</taxon>
        <taxon>Pentapetalae</taxon>
        <taxon>asterids</taxon>
        <taxon>lamiids</taxon>
        <taxon>Solanales</taxon>
        <taxon>Convolvulaceae</taxon>
        <taxon>Cuscuteae</taxon>
        <taxon>Cuscuta</taxon>
        <taxon>Cuscuta subgen. Grammica</taxon>
        <taxon>Cuscuta sect. Cleistogrammica</taxon>
    </lineage>
</organism>
<protein>
    <submittedName>
        <fullName evidence="2">Uncharacterized protein</fullName>
    </submittedName>
</protein>
<feature type="region of interest" description="Disordered" evidence="1">
    <location>
        <begin position="1"/>
        <end position="158"/>
    </location>
</feature>
<evidence type="ECO:0000313" key="2">
    <source>
        <dbReference type="EMBL" id="VFQ62726.1"/>
    </source>
</evidence>
<feature type="compositionally biased region" description="Basic and acidic residues" evidence="1">
    <location>
        <begin position="8"/>
        <end position="71"/>
    </location>
</feature>